<dbReference type="InterPro" id="IPR001451">
    <property type="entry name" value="Hexapep"/>
</dbReference>
<accession>A0A0S1SIW3</accession>
<evidence type="ECO:0000313" key="3">
    <source>
        <dbReference type="EMBL" id="ALM12758.1"/>
    </source>
</evidence>
<name>A0A0S1SHR1_9BACT</name>
<reference evidence="3 4" key="2">
    <citation type="journal article" date="2016" name="PeerJ">
        <title>Analysis of five complete genome sequences for members of the class Peribacteria in the recently recognized Peregrinibacteria bacterial phylum.</title>
        <authorList>
            <person name="Anantharaman K."/>
            <person name="Brown C.T."/>
            <person name="Burstein D."/>
            <person name="Castelle C.J."/>
            <person name="Probst A.J."/>
            <person name="Thomas B.C."/>
            <person name="Williams K.H."/>
            <person name="Banfield J.F."/>
        </authorList>
    </citation>
    <scope>NUCLEOTIDE SEQUENCE [LARGE SCALE GENOMIC DNA]</scope>
    <source>
        <strain evidence="3">RIFOXYD1_FULL_PER-ii_59_16</strain>
    </source>
</reference>
<accession>A0A0S1SVD2</accession>
<dbReference type="KEGG" id="prf:PeribacterA2_0054"/>
<dbReference type="InterPro" id="IPR051159">
    <property type="entry name" value="Hexapeptide_acetyltransf"/>
</dbReference>
<dbReference type="EMBL" id="CP013065">
    <property type="protein sequence ID" value="ALM12758.1"/>
    <property type="molecule type" value="Genomic_DNA"/>
</dbReference>
<reference evidence="4" key="1">
    <citation type="submission" date="2015-10" db="EMBL/GenBank/DDBJ databases">
        <title>Analysis of five complete genome sequences for members of the class Peribacteria in the recently recognized Peregrinibacteria bacterial phylum.</title>
        <authorList>
            <person name="Anantharaman K."/>
            <person name="Brown C.T."/>
            <person name="Burstein D."/>
            <person name="Castelle C.J."/>
            <person name="Probst A.J."/>
            <person name="Thomas B.C."/>
            <person name="Williams K.H."/>
            <person name="Banfield J.F."/>
        </authorList>
    </citation>
    <scope>NUCLEOTIDE SEQUENCE [LARGE SCALE GENOMIC DNA]</scope>
</reference>
<keyword evidence="2" id="KW-0677">Repeat</keyword>
<accession>A0A0S1SQI4</accession>
<sequence>MLEIAKNVGVKRSCRYALSLIVATLVNSHLCIPPLRSLLIKISGASIGDHTIIQRFTFSNAYRAGFKGLKIGNYCFIGEECFLDLADAIIMGDYVSLGARVSIFTHINVGFESHPLQRFFPHVHAPVIIGEGTYVGANATILHGVRIGKMAVIGAGALVREDVPDYAVVVGVPARIVRILIPQNRRFQQNQQHEEARLASMVNSR</sequence>
<evidence type="ECO:0000256" key="2">
    <source>
        <dbReference type="ARBA" id="ARBA00022737"/>
    </source>
</evidence>
<dbReference type="PANTHER" id="PTHR23416">
    <property type="entry name" value="SIALIC ACID SYNTHASE-RELATED"/>
    <property type="match status" value="1"/>
</dbReference>
<dbReference type="STRING" id="1735162.PeribacterB2_0054"/>
<dbReference type="PROSITE" id="PS00101">
    <property type="entry name" value="HEXAPEP_TRANSFERASES"/>
    <property type="match status" value="1"/>
</dbReference>
<dbReference type="SUPFAM" id="SSF51161">
    <property type="entry name" value="Trimeric LpxA-like enzymes"/>
    <property type="match status" value="1"/>
</dbReference>
<accession>A0A0S1SHR1</accession>
<dbReference type="Gene3D" id="2.160.10.10">
    <property type="entry name" value="Hexapeptide repeat proteins"/>
    <property type="match status" value="1"/>
</dbReference>
<accession>A0A0S1SML7</accession>
<evidence type="ECO:0000313" key="4">
    <source>
        <dbReference type="Proteomes" id="UP000069135"/>
    </source>
</evidence>
<dbReference type="InterPro" id="IPR018357">
    <property type="entry name" value="Hexapep_transf_CS"/>
</dbReference>
<evidence type="ECO:0000256" key="1">
    <source>
        <dbReference type="ARBA" id="ARBA00022679"/>
    </source>
</evidence>
<dbReference type="Proteomes" id="UP000069135">
    <property type="component" value="Chromosome"/>
</dbReference>
<dbReference type="AlphaFoldDB" id="A0A0S1SHR1"/>
<protein>
    <submittedName>
        <fullName evidence="3">Maltose O-acetyltransferase</fullName>
    </submittedName>
</protein>
<dbReference type="InterPro" id="IPR011004">
    <property type="entry name" value="Trimer_LpxA-like_sf"/>
</dbReference>
<proteinExistence type="predicted"/>
<dbReference type="GO" id="GO:0016740">
    <property type="term" value="F:transferase activity"/>
    <property type="evidence" value="ECO:0007669"/>
    <property type="project" value="UniProtKB-KW"/>
</dbReference>
<dbReference type="Pfam" id="PF00132">
    <property type="entry name" value="Hexapep"/>
    <property type="match status" value="1"/>
</dbReference>
<keyword evidence="1 3" id="KW-0808">Transferase</keyword>
<gene>
    <name evidence="3" type="ORF">PeribacterD1_0054</name>
</gene>
<dbReference type="CDD" id="cd04647">
    <property type="entry name" value="LbH_MAT_like"/>
    <property type="match status" value="1"/>
</dbReference>
<organism evidence="3 4">
    <name type="scientific">Candidatus Peribacter riflensis</name>
    <dbReference type="NCBI Taxonomy" id="1735162"/>
    <lineage>
        <taxon>Bacteria</taxon>
        <taxon>Candidatus Peregrinibacteriota</taxon>
        <taxon>Candidatus Peribacteria</taxon>
        <taxon>Candidatus Peribacterales</taxon>
        <taxon>Candidatus Peribacteraceae</taxon>
        <taxon>Candidatus Peribacter</taxon>
    </lineage>
</organism>